<evidence type="ECO:0000256" key="1">
    <source>
        <dbReference type="ARBA" id="ARBA00001286"/>
    </source>
</evidence>
<dbReference type="SUPFAM" id="SSF46767">
    <property type="entry name" value="Methylated DNA-protein cysteine methyltransferase, C-terminal domain"/>
    <property type="match status" value="1"/>
</dbReference>
<dbReference type="InterPro" id="IPR014048">
    <property type="entry name" value="MethylDNA_cys_MeTrfase_DNA-bd"/>
</dbReference>
<dbReference type="FunFam" id="1.10.10.10:FF:000214">
    <property type="entry name" value="Methylated-DNA--protein-cysteine methyltransferase"/>
    <property type="match status" value="1"/>
</dbReference>
<comment type="catalytic activity">
    <reaction evidence="8 9">
        <text>a 6-O-methyl-2'-deoxyguanosine in DNA + L-cysteinyl-[protein] = S-methyl-L-cysteinyl-[protein] + a 2'-deoxyguanosine in DNA</text>
        <dbReference type="Rhea" id="RHEA:24000"/>
        <dbReference type="Rhea" id="RHEA-COMP:10131"/>
        <dbReference type="Rhea" id="RHEA-COMP:10132"/>
        <dbReference type="Rhea" id="RHEA-COMP:11367"/>
        <dbReference type="Rhea" id="RHEA-COMP:11368"/>
        <dbReference type="ChEBI" id="CHEBI:29950"/>
        <dbReference type="ChEBI" id="CHEBI:82612"/>
        <dbReference type="ChEBI" id="CHEBI:85445"/>
        <dbReference type="ChEBI" id="CHEBI:85448"/>
        <dbReference type="EC" id="2.1.1.63"/>
    </reaction>
</comment>
<dbReference type="InterPro" id="IPR001497">
    <property type="entry name" value="MethylDNA_cys_MeTrfase_AS"/>
</dbReference>
<dbReference type="Pfam" id="PF01035">
    <property type="entry name" value="DNA_binding_1"/>
    <property type="match status" value="1"/>
</dbReference>
<dbReference type="NCBIfam" id="TIGR00589">
    <property type="entry name" value="ogt"/>
    <property type="match status" value="1"/>
</dbReference>
<reference evidence="14 15" key="1">
    <citation type="submission" date="2019-09" db="EMBL/GenBank/DDBJ databases">
        <title>Hydrogenophaga aromatica sp. nov., isolated from a para-xylene-degrading enrichment culture.</title>
        <authorList>
            <person name="Tancsics A."/>
            <person name="Banerjee S."/>
        </authorList>
    </citation>
    <scope>NUCLEOTIDE SEQUENCE [LARGE SCALE GENOMIC DNA]</scope>
    <source>
        <strain evidence="14 15">D2P1</strain>
    </source>
</reference>
<dbReference type="AlphaFoldDB" id="A0A7Y8H072"/>
<feature type="chain" id="PRO_5031508908" description="Methylated-DNA--protein-cysteine methyltransferase" evidence="11">
    <location>
        <begin position="23"/>
        <end position="192"/>
    </location>
</feature>
<dbReference type="PANTHER" id="PTHR10815">
    <property type="entry name" value="METHYLATED-DNA--PROTEIN-CYSTEINE METHYLTRANSFERASE"/>
    <property type="match status" value="1"/>
</dbReference>
<dbReference type="SUPFAM" id="SSF53155">
    <property type="entry name" value="Methylated DNA-protein cysteine methyltransferase domain"/>
    <property type="match status" value="1"/>
</dbReference>
<name>A0A7Y8H072_9BURK</name>
<evidence type="ECO:0000256" key="4">
    <source>
        <dbReference type="ARBA" id="ARBA00022603"/>
    </source>
</evidence>
<comment type="catalytic activity">
    <reaction evidence="1 9">
        <text>a 4-O-methyl-thymidine in DNA + L-cysteinyl-[protein] = a thymidine in DNA + S-methyl-L-cysteinyl-[protein]</text>
        <dbReference type="Rhea" id="RHEA:53428"/>
        <dbReference type="Rhea" id="RHEA-COMP:10131"/>
        <dbReference type="Rhea" id="RHEA-COMP:10132"/>
        <dbReference type="Rhea" id="RHEA-COMP:13555"/>
        <dbReference type="Rhea" id="RHEA-COMP:13556"/>
        <dbReference type="ChEBI" id="CHEBI:29950"/>
        <dbReference type="ChEBI" id="CHEBI:82612"/>
        <dbReference type="ChEBI" id="CHEBI:137386"/>
        <dbReference type="ChEBI" id="CHEBI:137387"/>
        <dbReference type="EC" id="2.1.1.63"/>
    </reaction>
</comment>
<evidence type="ECO:0000313" key="15">
    <source>
        <dbReference type="Proteomes" id="UP000545507"/>
    </source>
</evidence>
<protein>
    <recommendedName>
        <fullName evidence="9">Methylated-DNA--protein-cysteine methyltransferase</fullName>
        <ecNumber evidence="9">2.1.1.63</ecNumber>
    </recommendedName>
    <alternativeName>
        <fullName evidence="9">6-O-methylguanine-DNA methyltransferase</fullName>
        <shortName evidence="9">MGMT</shortName>
    </alternativeName>
    <alternativeName>
        <fullName evidence="9">O-6-methylguanine-DNA-alkyltransferase</fullName>
    </alternativeName>
</protein>
<evidence type="ECO:0000259" key="12">
    <source>
        <dbReference type="Pfam" id="PF01035"/>
    </source>
</evidence>
<comment type="caution">
    <text evidence="14">The sequence shown here is derived from an EMBL/GenBank/DDBJ whole genome shotgun (WGS) entry which is preliminary data.</text>
</comment>
<evidence type="ECO:0000259" key="13">
    <source>
        <dbReference type="Pfam" id="PF02870"/>
    </source>
</evidence>
<keyword evidence="15" id="KW-1185">Reference proteome</keyword>
<dbReference type="InterPro" id="IPR008332">
    <property type="entry name" value="MethylG_MeTrfase_N"/>
</dbReference>
<sequence length="192" mass="20403">MKPTTHRVKATVLSPLGPLLLAATPSGLSGVWFMDQRHLPAEREVQDWTPVQDNAILNTAADQLTAFFAHRLNRFDLPLDLSAGTAFQSSVWRALLDIPFGQTRSYGELARAIGKPAAVRAVGAAIGRNPLGIVVPCHRVVGAQGALTGYAGGLDRKAALLRLEGALIDKAHQSQEQTTSTGHPAAQPLPAH</sequence>
<keyword evidence="7 9" id="KW-0234">DNA repair</keyword>
<evidence type="ECO:0000256" key="10">
    <source>
        <dbReference type="SAM" id="MobiDB-lite"/>
    </source>
</evidence>
<dbReference type="GO" id="GO:0032259">
    <property type="term" value="P:methylation"/>
    <property type="evidence" value="ECO:0007669"/>
    <property type="project" value="UniProtKB-KW"/>
</dbReference>
<dbReference type="GO" id="GO:0005737">
    <property type="term" value="C:cytoplasm"/>
    <property type="evidence" value="ECO:0007669"/>
    <property type="project" value="UniProtKB-SubCell"/>
</dbReference>
<evidence type="ECO:0000256" key="11">
    <source>
        <dbReference type="SAM" id="SignalP"/>
    </source>
</evidence>
<evidence type="ECO:0000256" key="2">
    <source>
        <dbReference type="ARBA" id="ARBA00008711"/>
    </source>
</evidence>
<dbReference type="EC" id="2.1.1.63" evidence="9"/>
<dbReference type="GO" id="GO:0003908">
    <property type="term" value="F:methylated-DNA-[protein]-cysteine S-methyltransferase activity"/>
    <property type="evidence" value="ECO:0007669"/>
    <property type="project" value="UniProtKB-UniRule"/>
</dbReference>
<keyword evidence="6 9" id="KW-0227">DNA damage</keyword>
<dbReference type="PROSITE" id="PS00374">
    <property type="entry name" value="MGMT"/>
    <property type="match status" value="1"/>
</dbReference>
<dbReference type="Gene3D" id="3.30.160.70">
    <property type="entry name" value="Methylated DNA-protein cysteine methyltransferase domain"/>
    <property type="match status" value="1"/>
</dbReference>
<dbReference type="RefSeq" id="WP_177138350.1">
    <property type="nucleotide sequence ID" value="NZ_VYGV01000025.1"/>
</dbReference>
<comment type="function">
    <text evidence="9">Involved in the cellular defense against the biological effects of O6-methylguanine (O6-MeG) and O4-methylthymine (O4-MeT) in DNA. Repairs the methylated nucleobase in DNA by stoichiometrically transferring the methyl group to a cysteine residue in the enzyme. This is a suicide reaction: the enzyme is irreversibly inactivated.</text>
</comment>
<dbReference type="CDD" id="cd06445">
    <property type="entry name" value="ATase"/>
    <property type="match status" value="1"/>
</dbReference>
<proteinExistence type="inferred from homology"/>
<dbReference type="InterPro" id="IPR036388">
    <property type="entry name" value="WH-like_DNA-bd_sf"/>
</dbReference>
<gene>
    <name evidence="14" type="ORF">F3K02_22885</name>
</gene>
<feature type="signal peptide" evidence="11">
    <location>
        <begin position="1"/>
        <end position="22"/>
    </location>
</feature>
<feature type="domain" description="Methylated-DNA-[protein]-cysteine S-methyltransferase DNA binding" evidence="12">
    <location>
        <begin position="86"/>
        <end position="166"/>
    </location>
</feature>
<feature type="region of interest" description="Disordered" evidence="10">
    <location>
        <begin position="172"/>
        <end position="192"/>
    </location>
</feature>
<keyword evidence="11" id="KW-0732">Signal</keyword>
<keyword evidence="5 9" id="KW-0808">Transferase</keyword>
<evidence type="ECO:0000256" key="5">
    <source>
        <dbReference type="ARBA" id="ARBA00022679"/>
    </source>
</evidence>
<dbReference type="InterPro" id="IPR036217">
    <property type="entry name" value="MethylDNA_cys_MeTrfase_DNAb"/>
</dbReference>
<dbReference type="InterPro" id="IPR036631">
    <property type="entry name" value="MGMT_N_sf"/>
</dbReference>
<evidence type="ECO:0000256" key="6">
    <source>
        <dbReference type="ARBA" id="ARBA00022763"/>
    </source>
</evidence>
<dbReference type="HAMAP" id="MF_00772">
    <property type="entry name" value="OGT"/>
    <property type="match status" value="1"/>
</dbReference>
<evidence type="ECO:0000256" key="8">
    <source>
        <dbReference type="ARBA" id="ARBA00049348"/>
    </source>
</evidence>
<organism evidence="14 15">
    <name type="scientific">Hydrogenophaga aromaticivorans</name>
    <dbReference type="NCBI Taxonomy" id="2610898"/>
    <lineage>
        <taxon>Bacteria</taxon>
        <taxon>Pseudomonadati</taxon>
        <taxon>Pseudomonadota</taxon>
        <taxon>Betaproteobacteria</taxon>
        <taxon>Burkholderiales</taxon>
        <taxon>Comamonadaceae</taxon>
        <taxon>Hydrogenophaga</taxon>
    </lineage>
</organism>
<evidence type="ECO:0000256" key="3">
    <source>
        <dbReference type="ARBA" id="ARBA00022490"/>
    </source>
</evidence>
<accession>A0A7Y8H072</accession>
<dbReference type="GO" id="GO:0006307">
    <property type="term" value="P:DNA alkylation repair"/>
    <property type="evidence" value="ECO:0007669"/>
    <property type="project" value="UniProtKB-UniRule"/>
</dbReference>
<feature type="domain" description="Methylguanine DNA methyltransferase ribonuclease-like" evidence="13">
    <location>
        <begin position="10"/>
        <end position="81"/>
    </location>
</feature>
<dbReference type="InterPro" id="IPR023546">
    <property type="entry name" value="MGMT"/>
</dbReference>
<evidence type="ECO:0000256" key="9">
    <source>
        <dbReference type="HAMAP-Rule" id="MF_00772"/>
    </source>
</evidence>
<dbReference type="Proteomes" id="UP000545507">
    <property type="component" value="Unassembled WGS sequence"/>
</dbReference>
<evidence type="ECO:0000313" key="14">
    <source>
        <dbReference type="EMBL" id="NWF48079.1"/>
    </source>
</evidence>
<evidence type="ECO:0000256" key="7">
    <source>
        <dbReference type="ARBA" id="ARBA00023204"/>
    </source>
</evidence>
<dbReference type="Pfam" id="PF02870">
    <property type="entry name" value="Methyltransf_1N"/>
    <property type="match status" value="1"/>
</dbReference>
<dbReference type="EMBL" id="VYGV01000025">
    <property type="protein sequence ID" value="NWF48079.1"/>
    <property type="molecule type" value="Genomic_DNA"/>
</dbReference>
<dbReference type="Gene3D" id="1.10.10.10">
    <property type="entry name" value="Winged helix-like DNA-binding domain superfamily/Winged helix DNA-binding domain"/>
    <property type="match status" value="1"/>
</dbReference>
<keyword evidence="4 9" id="KW-0489">Methyltransferase</keyword>
<keyword evidence="3 9" id="KW-0963">Cytoplasm</keyword>
<dbReference type="PANTHER" id="PTHR10815:SF5">
    <property type="entry name" value="METHYLATED-DNA--PROTEIN-CYSTEINE METHYLTRANSFERASE"/>
    <property type="match status" value="1"/>
</dbReference>
<comment type="miscellaneous">
    <text evidence="9">This enzyme catalyzes only one turnover and therefore is not strictly catalytic. According to one definition, an enzyme is a biocatalyst that acts repeatedly and over many reaction cycles.</text>
</comment>
<feature type="active site" description="Nucleophile; methyl group acceptor" evidence="9">
    <location>
        <position position="137"/>
    </location>
</feature>
<comment type="similarity">
    <text evidence="2 9">Belongs to the MGMT family.</text>
</comment>
<comment type="subcellular location">
    <subcellularLocation>
        <location evidence="9">Cytoplasm</location>
    </subcellularLocation>
</comment>